<protein>
    <submittedName>
        <fullName evidence="2">HNH endonuclease</fullName>
    </submittedName>
</protein>
<evidence type="ECO:0000259" key="1">
    <source>
        <dbReference type="SMART" id="SM00507"/>
    </source>
</evidence>
<organism evidence="2 3">
    <name type="scientific">Ruminococcus albus</name>
    <dbReference type="NCBI Taxonomy" id="1264"/>
    <lineage>
        <taxon>Bacteria</taxon>
        <taxon>Bacillati</taxon>
        <taxon>Bacillota</taxon>
        <taxon>Clostridia</taxon>
        <taxon>Eubacteriales</taxon>
        <taxon>Oscillospiraceae</taxon>
        <taxon>Ruminococcus</taxon>
    </lineage>
</organism>
<dbReference type="Pfam" id="PF03235">
    <property type="entry name" value="GmrSD_N"/>
    <property type="match status" value="1"/>
</dbReference>
<dbReference type="Proteomes" id="UP000182192">
    <property type="component" value="Unassembled WGS sequence"/>
</dbReference>
<gene>
    <name evidence="2" type="ORF">SAMN02910406_03821</name>
</gene>
<evidence type="ECO:0000313" key="2">
    <source>
        <dbReference type="EMBL" id="SFD40198.1"/>
    </source>
</evidence>
<dbReference type="EMBL" id="FOKQ01000080">
    <property type="protein sequence ID" value="SFD40198.1"/>
    <property type="molecule type" value="Genomic_DNA"/>
</dbReference>
<keyword evidence="2" id="KW-0255">Endonuclease</keyword>
<keyword evidence="2" id="KW-0540">Nuclease</keyword>
<dbReference type="GO" id="GO:0008270">
    <property type="term" value="F:zinc ion binding"/>
    <property type="evidence" value="ECO:0007669"/>
    <property type="project" value="InterPro"/>
</dbReference>
<dbReference type="GO" id="GO:0003676">
    <property type="term" value="F:nucleic acid binding"/>
    <property type="evidence" value="ECO:0007669"/>
    <property type="project" value="InterPro"/>
</dbReference>
<dbReference type="GO" id="GO:0004519">
    <property type="term" value="F:endonuclease activity"/>
    <property type="evidence" value="ECO:0007669"/>
    <property type="project" value="UniProtKB-KW"/>
</dbReference>
<dbReference type="SMART" id="SM00507">
    <property type="entry name" value="HNHc"/>
    <property type="match status" value="1"/>
</dbReference>
<feature type="domain" description="HNH nuclease" evidence="1">
    <location>
        <begin position="250"/>
        <end position="302"/>
    </location>
</feature>
<name>A0A1I1S6J8_RUMAL</name>
<dbReference type="Gene3D" id="1.10.30.50">
    <property type="match status" value="1"/>
</dbReference>
<dbReference type="CDD" id="cd00085">
    <property type="entry name" value="HNHc"/>
    <property type="match status" value="1"/>
</dbReference>
<dbReference type="InterPro" id="IPR004919">
    <property type="entry name" value="GmrSD_N"/>
</dbReference>
<accession>A0A1I1S6J8</accession>
<dbReference type="InterPro" id="IPR003615">
    <property type="entry name" value="HNH_nuc"/>
</dbReference>
<proteinExistence type="predicted"/>
<reference evidence="2 3" key="1">
    <citation type="submission" date="2016-10" db="EMBL/GenBank/DDBJ databases">
        <authorList>
            <person name="de Groot N.N."/>
        </authorList>
    </citation>
    <scope>NUCLEOTIDE SEQUENCE [LARGE SCALE GENOMIC DNA]</scope>
    <source>
        <strain evidence="2 3">AR67</strain>
    </source>
</reference>
<sequence length="308" mass="35511">MKGFPLNVMYWCATDDGTFELLDGQQRTISLCQYVSGDFSIGNRYFHSLTATEQNQILNYKLMIYICTGNDKEKLDWFRTINIAGVQLSDQELRNAVYSGSWVSDAKRYFSKNGCAAVKIGDKLLSGKMIRQEYLETAIEWIALPEGKSVDLYMSEHQHDSTAAPLWMYFQTIINWVNTIFPKWRKEMKGLDWGRLYHEHKSDVLDPAALETKITALMADKEVTKNSGIYEYLLTGKEKYLSLRQFDEEDARTAYEQQQGICPICGQHFDFEKMHADHIKPWNAGGKTVPENLQMLCRDCNLKKSGQE</sequence>
<keyword evidence="2" id="KW-0378">Hydrolase</keyword>
<dbReference type="AlphaFoldDB" id="A0A1I1S6J8"/>
<evidence type="ECO:0000313" key="3">
    <source>
        <dbReference type="Proteomes" id="UP000182192"/>
    </source>
</evidence>
<dbReference type="InterPro" id="IPR002711">
    <property type="entry name" value="HNH"/>
</dbReference>
<dbReference type="Pfam" id="PF01844">
    <property type="entry name" value="HNH"/>
    <property type="match status" value="1"/>
</dbReference>